<dbReference type="OrthoDB" id="10007352at2"/>
<accession>A0A662ZIX1</accession>
<name>A0A662ZIX1_9GAMM</name>
<dbReference type="Proteomes" id="UP000243745">
    <property type="component" value="Unassembled WGS sequence"/>
</dbReference>
<sequence length="313" mass="34970">MKNSFRNFSEKTVCIALSLTAMTLTTDVYAGFSEGNQKAGLAAVYTVKDSFAYPEAFYGKQFLDDNGRIKAMLYLADYPKNLTNHHKIAATLVPKVFGCTGIEVAPPPQDDDFIDDHASFKNCRISDDLSYNGDIYVSGGFYQIIVHTPDFPENFISEIMEYDESFQLSLAAQDYPSAEAPSANPDSLSVPQGYVILPTFRYPDFHEMPDIARTFINPETRQLFSYVILRKSSPGDRVPAEEIQDFCQNTIPLEKAGNSAGLYTFRDCTSPQYSVPVITDGSILQQPDGSLIFEIHSRNITDAELETFMKNLK</sequence>
<proteinExistence type="predicted"/>
<dbReference type="AlphaFoldDB" id="A0A662ZIX1"/>
<reference evidence="1 2" key="1">
    <citation type="submission" date="2016-10" db="EMBL/GenBank/DDBJ databases">
        <authorList>
            <person name="Varghese N."/>
            <person name="Submissions S."/>
        </authorList>
    </citation>
    <scope>NUCLEOTIDE SEQUENCE [LARGE SCALE GENOMIC DNA]</scope>
    <source>
        <strain evidence="1 2">DSM 1361</strain>
    </source>
</reference>
<protein>
    <submittedName>
        <fullName evidence="1">Uncharacterized protein</fullName>
    </submittedName>
</protein>
<gene>
    <name evidence="1" type="ORF">SAMN02910344_01820</name>
</gene>
<evidence type="ECO:0000313" key="1">
    <source>
        <dbReference type="EMBL" id="SFP59539.1"/>
    </source>
</evidence>
<dbReference type="RefSeq" id="WP_093143026.1">
    <property type="nucleotide sequence ID" value="NZ_FOXF01000041.1"/>
</dbReference>
<organism evidence="1 2">
    <name type="scientific">Ruminobacter amylophilus</name>
    <dbReference type="NCBI Taxonomy" id="867"/>
    <lineage>
        <taxon>Bacteria</taxon>
        <taxon>Pseudomonadati</taxon>
        <taxon>Pseudomonadota</taxon>
        <taxon>Gammaproteobacteria</taxon>
        <taxon>Aeromonadales</taxon>
        <taxon>Succinivibrionaceae</taxon>
        <taxon>Ruminobacter</taxon>
    </lineage>
</organism>
<evidence type="ECO:0000313" key="2">
    <source>
        <dbReference type="Proteomes" id="UP000243745"/>
    </source>
</evidence>
<dbReference type="EMBL" id="FOXF01000041">
    <property type="protein sequence ID" value="SFP59539.1"/>
    <property type="molecule type" value="Genomic_DNA"/>
</dbReference>
<keyword evidence="2" id="KW-1185">Reference proteome</keyword>